<dbReference type="EMBL" id="JAMTCP010000054">
    <property type="protein sequence ID" value="MCP2262021.1"/>
    <property type="molecule type" value="Genomic_DNA"/>
</dbReference>
<name>A0ABT1I2L4_STRSD</name>
<organism evidence="1 2">
    <name type="scientific">Streptoalloteichus tenebrarius (strain ATCC 17920 / DSM 40477 / JCM 4838 / CBS 697.72 / NBRC 16177 / NCIMB 11028 / NRRL B-12390 / A12253. 1 / ISP 5477)</name>
    <name type="common">Streptomyces tenebrarius</name>
    <dbReference type="NCBI Taxonomy" id="1933"/>
    <lineage>
        <taxon>Bacteria</taxon>
        <taxon>Bacillati</taxon>
        <taxon>Actinomycetota</taxon>
        <taxon>Actinomycetes</taxon>
        <taxon>Pseudonocardiales</taxon>
        <taxon>Pseudonocardiaceae</taxon>
        <taxon>Streptoalloteichus</taxon>
    </lineage>
</organism>
<accession>A0ABT1I2L4</accession>
<keyword evidence="2" id="KW-1185">Reference proteome</keyword>
<evidence type="ECO:0000313" key="2">
    <source>
        <dbReference type="Proteomes" id="UP001205311"/>
    </source>
</evidence>
<dbReference type="Proteomes" id="UP001205311">
    <property type="component" value="Unassembled WGS sequence"/>
</dbReference>
<proteinExistence type="predicted"/>
<protein>
    <submittedName>
        <fullName evidence="1">Uncharacterized protein</fullName>
    </submittedName>
</protein>
<reference evidence="1 2" key="1">
    <citation type="submission" date="2022-06" db="EMBL/GenBank/DDBJ databases">
        <title>Genomic Encyclopedia of Archaeal and Bacterial Type Strains, Phase II (KMG-II): from individual species to whole genera.</title>
        <authorList>
            <person name="Goeker M."/>
        </authorList>
    </citation>
    <scope>NUCLEOTIDE SEQUENCE [LARGE SCALE GENOMIC DNA]</scope>
    <source>
        <strain evidence="1 2">DSM 40477</strain>
    </source>
</reference>
<sequence>MQVVVQRIQTTWTRRSRGGSEAAVRVAAPTAFELPPTPPPFLHDIIMREEDDFTPESVVGALGDAGVRLREKDGKLLVQALIPPVFAVPPRPRRPPALRLELGQWLRWQLNYRTSDERETEGWSYHLHTFNVAYGPVAADVFLGTPTHLVDERGHLR</sequence>
<gene>
    <name evidence="1" type="ORF">LX15_005752</name>
</gene>
<evidence type="ECO:0000313" key="1">
    <source>
        <dbReference type="EMBL" id="MCP2262021.1"/>
    </source>
</evidence>
<comment type="caution">
    <text evidence="1">The sequence shown here is derived from an EMBL/GenBank/DDBJ whole genome shotgun (WGS) entry which is preliminary data.</text>
</comment>